<proteinExistence type="predicted"/>
<dbReference type="InterPro" id="IPR036915">
    <property type="entry name" value="Cyclin-like_sf"/>
</dbReference>
<dbReference type="OrthoDB" id="10264655at2759"/>
<evidence type="ECO:0000313" key="2">
    <source>
        <dbReference type="Proteomes" id="UP000886998"/>
    </source>
</evidence>
<evidence type="ECO:0000313" key="1">
    <source>
        <dbReference type="EMBL" id="GFY53912.1"/>
    </source>
</evidence>
<feature type="non-terminal residue" evidence="1">
    <location>
        <position position="180"/>
    </location>
</feature>
<name>A0A8X7C530_9ARAC</name>
<dbReference type="SUPFAM" id="SSF47954">
    <property type="entry name" value="Cyclin-like"/>
    <property type="match status" value="1"/>
</dbReference>
<protein>
    <submittedName>
        <fullName evidence="1">Uncharacterized protein</fullName>
    </submittedName>
</protein>
<dbReference type="Gene3D" id="1.10.472.10">
    <property type="entry name" value="Cyclin-like"/>
    <property type="match status" value="1"/>
</dbReference>
<dbReference type="EMBL" id="BMAV01009557">
    <property type="protein sequence ID" value="GFY53912.1"/>
    <property type="molecule type" value="Genomic_DNA"/>
</dbReference>
<reference evidence="1" key="1">
    <citation type="submission" date="2020-08" db="EMBL/GenBank/DDBJ databases">
        <title>Multicomponent nature underlies the extraordinary mechanical properties of spider dragline silk.</title>
        <authorList>
            <person name="Kono N."/>
            <person name="Nakamura H."/>
            <person name="Mori M."/>
            <person name="Yoshida Y."/>
            <person name="Ohtoshi R."/>
            <person name="Malay A.D."/>
            <person name="Moran D.A.P."/>
            <person name="Tomita M."/>
            <person name="Numata K."/>
            <person name="Arakawa K."/>
        </authorList>
    </citation>
    <scope>NUCLEOTIDE SEQUENCE</scope>
</reference>
<keyword evidence="2" id="KW-1185">Reference proteome</keyword>
<organism evidence="1 2">
    <name type="scientific">Trichonephila inaurata madagascariensis</name>
    <dbReference type="NCBI Taxonomy" id="2747483"/>
    <lineage>
        <taxon>Eukaryota</taxon>
        <taxon>Metazoa</taxon>
        <taxon>Ecdysozoa</taxon>
        <taxon>Arthropoda</taxon>
        <taxon>Chelicerata</taxon>
        <taxon>Arachnida</taxon>
        <taxon>Araneae</taxon>
        <taxon>Araneomorphae</taxon>
        <taxon>Entelegynae</taxon>
        <taxon>Araneoidea</taxon>
        <taxon>Nephilidae</taxon>
        <taxon>Trichonephila</taxon>
        <taxon>Trichonephila inaurata</taxon>
    </lineage>
</organism>
<dbReference type="AlphaFoldDB" id="A0A8X7C530"/>
<accession>A0A8X7C530</accession>
<comment type="caution">
    <text evidence="1">The sequence shown here is derived from an EMBL/GenBank/DDBJ whole genome shotgun (WGS) entry which is preliminary data.</text>
</comment>
<sequence>DISLAALFLAAKVHDEHRKLEEIIKAGHFLSGAGHMDVQSENFEFYLDRGLHGESELGFMCRFLTDHGVTRKVGLKIWKKLKEGIEGTRTFKTVTTKNNMNYNCEIGWQYRGGQPEKSLSNASLEECPMLESDILCTIYALITVIGFWNSVSSHGFLVGCAFRGRGTHESFSICTTVKCG</sequence>
<gene>
    <name evidence="1" type="ORF">TNIN_400801</name>
</gene>
<dbReference type="Proteomes" id="UP000886998">
    <property type="component" value="Unassembled WGS sequence"/>
</dbReference>